<feature type="transmembrane region" description="Helical" evidence="6">
    <location>
        <begin position="109"/>
        <end position="133"/>
    </location>
</feature>
<name>A0A0B2V2Q4_TOXCA</name>
<dbReference type="PANTHER" id="PTHR11785">
    <property type="entry name" value="AMINO ACID TRANSPORTER"/>
    <property type="match status" value="1"/>
</dbReference>
<dbReference type="OrthoDB" id="5829096at2759"/>
<feature type="region of interest" description="Disordered" evidence="5">
    <location>
        <begin position="1"/>
        <end position="24"/>
    </location>
</feature>
<dbReference type="Proteomes" id="UP000031036">
    <property type="component" value="Unassembled WGS sequence"/>
</dbReference>
<evidence type="ECO:0000256" key="1">
    <source>
        <dbReference type="ARBA" id="ARBA00004141"/>
    </source>
</evidence>
<dbReference type="Pfam" id="PF13520">
    <property type="entry name" value="AA_permease_2"/>
    <property type="match status" value="1"/>
</dbReference>
<organism evidence="7 8">
    <name type="scientific">Toxocara canis</name>
    <name type="common">Canine roundworm</name>
    <dbReference type="NCBI Taxonomy" id="6265"/>
    <lineage>
        <taxon>Eukaryota</taxon>
        <taxon>Metazoa</taxon>
        <taxon>Ecdysozoa</taxon>
        <taxon>Nematoda</taxon>
        <taxon>Chromadorea</taxon>
        <taxon>Rhabditida</taxon>
        <taxon>Spirurina</taxon>
        <taxon>Ascaridomorpha</taxon>
        <taxon>Ascaridoidea</taxon>
        <taxon>Toxocaridae</taxon>
        <taxon>Toxocara</taxon>
    </lineage>
</organism>
<evidence type="ECO:0000256" key="2">
    <source>
        <dbReference type="ARBA" id="ARBA00022692"/>
    </source>
</evidence>
<feature type="transmembrane region" description="Helical" evidence="6">
    <location>
        <begin position="376"/>
        <end position="398"/>
    </location>
</feature>
<feature type="transmembrane region" description="Helical" evidence="6">
    <location>
        <begin position="292"/>
        <end position="310"/>
    </location>
</feature>
<accession>A0A0B2V2Q4</accession>
<keyword evidence="3 6" id="KW-1133">Transmembrane helix</keyword>
<keyword evidence="8" id="KW-1185">Reference proteome</keyword>
<feature type="transmembrane region" description="Helical" evidence="6">
    <location>
        <begin position="153"/>
        <end position="175"/>
    </location>
</feature>
<dbReference type="InterPro" id="IPR050598">
    <property type="entry name" value="AminoAcid_Transporter"/>
</dbReference>
<proteinExistence type="predicted"/>
<evidence type="ECO:0000313" key="8">
    <source>
        <dbReference type="Proteomes" id="UP000031036"/>
    </source>
</evidence>
<dbReference type="STRING" id="6265.A0A0B2V2Q4"/>
<dbReference type="GO" id="GO:0016020">
    <property type="term" value="C:membrane"/>
    <property type="evidence" value="ECO:0007669"/>
    <property type="project" value="UniProtKB-SubCell"/>
</dbReference>
<comment type="caution">
    <text evidence="7">The sequence shown here is derived from an EMBL/GenBank/DDBJ whole genome shotgun (WGS) entry which is preliminary data.</text>
</comment>
<feature type="transmembrane region" description="Helical" evidence="6">
    <location>
        <begin position="263"/>
        <end position="285"/>
    </location>
</feature>
<protein>
    <submittedName>
        <fullName evidence="7">Y+L amino acid transporter 2</fullName>
    </submittedName>
</protein>
<reference evidence="7 8" key="1">
    <citation type="submission" date="2014-11" db="EMBL/GenBank/DDBJ databases">
        <title>Genetic blueprint of the zoonotic pathogen Toxocara canis.</title>
        <authorList>
            <person name="Zhu X.-Q."/>
            <person name="Korhonen P.K."/>
            <person name="Cai H."/>
            <person name="Young N.D."/>
            <person name="Nejsum P."/>
            <person name="von Samson-Himmelstjerna G."/>
            <person name="Boag P.R."/>
            <person name="Tan P."/>
            <person name="Li Q."/>
            <person name="Min J."/>
            <person name="Yang Y."/>
            <person name="Wang X."/>
            <person name="Fang X."/>
            <person name="Hall R.S."/>
            <person name="Hofmann A."/>
            <person name="Sternberg P.W."/>
            <person name="Jex A.R."/>
            <person name="Gasser R.B."/>
        </authorList>
    </citation>
    <scope>NUCLEOTIDE SEQUENCE [LARGE SCALE GENOMIC DNA]</scope>
    <source>
        <strain evidence="7">PN_DK_2014</strain>
    </source>
</reference>
<evidence type="ECO:0000256" key="5">
    <source>
        <dbReference type="SAM" id="MobiDB-lite"/>
    </source>
</evidence>
<dbReference type="Gene3D" id="1.20.1740.10">
    <property type="entry name" value="Amino acid/polyamine transporter I"/>
    <property type="match status" value="2"/>
</dbReference>
<keyword evidence="4 6" id="KW-0472">Membrane</keyword>
<dbReference type="GO" id="GO:0015179">
    <property type="term" value="F:L-amino acid transmembrane transporter activity"/>
    <property type="evidence" value="ECO:0007669"/>
    <property type="project" value="TreeGrafter"/>
</dbReference>
<sequence length="513" mass="55805">MSQEIVPGSSVASESESSDTKVVPTTSRINTNKMGVLGAISYIIGNVVGSGIFIAPTTVLAETDSVGMSLVVWALAALISIFGALCYVELGTSIRASGADFAYLCYLKWYPLAFGFMCVGCVVLFPVAIAVQAQTFSEYLIQGFRIEICDPTAAFFAKKLLGFALIWLLMFMNFFSLKTFVSRFQIVATFAKIAATSIVIFTGFYFLIFKGMTENISAPFEDAKFSVGTTVTAILSGLFAYDGWDILNYGAEEIEHPRRTMPLAIIIGLVSVAVIYLATNVAYFVVLTKSQILASSAVASILLSMAMSFAGDLDTLINYASFAQWSQRACTMCALVWIRVRHKPVHPDAIRTPIVLPIAFAIVCIALIVIETIHDQRVSGVGFAALFGGFIIYFLFLYDKSLPSVKCYQRIAKSLNNAATVFTQVLLNVIPERTETSEFTESLLMTAQERSYTIDTTSSTAFNPSPQPPIATVERTFMEKTKRLLGISSAKVADVSTSTPTKVEQPKSDAKQG</sequence>
<keyword evidence="2 6" id="KW-0812">Transmembrane</keyword>
<feature type="transmembrane region" description="Helical" evidence="6">
    <location>
        <begin position="67"/>
        <end position="88"/>
    </location>
</feature>
<feature type="region of interest" description="Disordered" evidence="5">
    <location>
        <begin position="493"/>
        <end position="513"/>
    </location>
</feature>
<feature type="compositionally biased region" description="Basic and acidic residues" evidence="5">
    <location>
        <begin position="504"/>
        <end position="513"/>
    </location>
</feature>
<dbReference type="EMBL" id="JPKZ01002253">
    <property type="protein sequence ID" value="KHN77726.1"/>
    <property type="molecule type" value="Genomic_DNA"/>
</dbReference>
<evidence type="ECO:0000256" key="3">
    <source>
        <dbReference type="ARBA" id="ARBA00022989"/>
    </source>
</evidence>
<dbReference type="PANTHER" id="PTHR11785:SF523">
    <property type="entry name" value="AMINO ACID TRANSPORTER PROTEIN 6"/>
    <property type="match status" value="1"/>
</dbReference>
<feature type="transmembrane region" description="Helical" evidence="6">
    <location>
        <begin position="350"/>
        <end position="370"/>
    </location>
</feature>
<feature type="transmembrane region" description="Helical" evidence="6">
    <location>
        <begin position="36"/>
        <end position="55"/>
    </location>
</feature>
<dbReference type="InterPro" id="IPR002293">
    <property type="entry name" value="AA/rel_permease1"/>
</dbReference>
<comment type="subcellular location">
    <subcellularLocation>
        <location evidence="1">Membrane</location>
        <topology evidence="1">Multi-pass membrane protein</topology>
    </subcellularLocation>
</comment>
<evidence type="ECO:0000256" key="6">
    <source>
        <dbReference type="SAM" id="Phobius"/>
    </source>
</evidence>
<feature type="transmembrane region" description="Helical" evidence="6">
    <location>
        <begin position="187"/>
        <end position="208"/>
    </location>
</feature>
<dbReference type="AlphaFoldDB" id="A0A0B2V2Q4"/>
<dbReference type="OMA" id="ENKTSEW"/>
<gene>
    <name evidence="7" type="primary">SLC7A6</name>
    <name evidence="7" type="ORF">Tcan_12858</name>
</gene>
<evidence type="ECO:0000256" key="4">
    <source>
        <dbReference type="ARBA" id="ARBA00023136"/>
    </source>
</evidence>
<evidence type="ECO:0000313" key="7">
    <source>
        <dbReference type="EMBL" id="KHN77726.1"/>
    </source>
</evidence>